<feature type="transmembrane region" description="Helical" evidence="4">
    <location>
        <begin position="35"/>
        <end position="55"/>
    </location>
</feature>
<keyword evidence="4" id="KW-0812">Transmembrane</keyword>
<dbReference type="SUPFAM" id="SSF55874">
    <property type="entry name" value="ATPase domain of HSP90 chaperone/DNA topoisomerase II/histidine kinase"/>
    <property type="match status" value="1"/>
</dbReference>
<evidence type="ECO:0000259" key="6">
    <source>
        <dbReference type="Pfam" id="PF07730"/>
    </source>
</evidence>
<keyword evidence="8" id="KW-1185">Reference proteome</keyword>
<evidence type="ECO:0000256" key="2">
    <source>
        <dbReference type="ARBA" id="ARBA00022777"/>
    </source>
</evidence>
<evidence type="ECO:0000256" key="1">
    <source>
        <dbReference type="ARBA" id="ARBA00022679"/>
    </source>
</evidence>
<reference evidence="7 8" key="1">
    <citation type="submission" date="2020-11" db="EMBL/GenBank/DDBJ databases">
        <title>Draft Genome Sequence and Secondary Metabolite Biosynthetic Potential of the Lysobacter niastensis Type strain DSM 18481.</title>
        <authorList>
            <person name="Turrini P."/>
            <person name="Artuso I."/>
            <person name="Tescari M."/>
            <person name="Lugli G.A."/>
            <person name="Frangipani E."/>
            <person name="Ventura M."/>
            <person name="Visca P."/>
        </authorList>
    </citation>
    <scope>NUCLEOTIDE SEQUENCE [LARGE SCALE GENOMIC DNA]</scope>
    <source>
        <strain evidence="7 8">DSM 18481</strain>
    </source>
</reference>
<dbReference type="InterPro" id="IPR036890">
    <property type="entry name" value="HATPase_C_sf"/>
</dbReference>
<dbReference type="Pfam" id="PF02518">
    <property type="entry name" value="HATPase_c"/>
    <property type="match status" value="1"/>
</dbReference>
<dbReference type="RefSeq" id="WP_194929872.1">
    <property type="nucleotide sequence ID" value="NZ_JADLZT010000002.1"/>
</dbReference>
<keyword evidence="4" id="KW-0472">Membrane</keyword>
<dbReference type="PANTHER" id="PTHR24421:SF59">
    <property type="entry name" value="OXYGEN SENSOR HISTIDINE KINASE NREB"/>
    <property type="match status" value="1"/>
</dbReference>
<evidence type="ECO:0000259" key="5">
    <source>
        <dbReference type="Pfam" id="PF02518"/>
    </source>
</evidence>
<dbReference type="Gene3D" id="3.30.565.10">
    <property type="entry name" value="Histidine kinase-like ATPase, C-terminal domain"/>
    <property type="match status" value="1"/>
</dbReference>
<keyword evidence="3" id="KW-0902">Two-component regulatory system</keyword>
<sequence>MSERLRNLLQPLNLAGLFTLAAVGMGLRWMPAERLPWGIALLALFTLLLFANDLWPRRPWLRPATLVVMPVIALVLIALDARPGISQVLLVVWVAVLAGHAPPRVTLLAVLAADVMYYLLVRRTGISAPLTVVMVNTGFQAFAALCAWYAVSAERARDALAHVNADLLATRALLADTVRDNERLRVARELHDVAGHKLTAMTLNLRALAADPAYHGRQELALAQQLSSELLSDIRGIVQAMRDERGLDLATALRALAAPLPRPALRLTVADDVHVTDPIVAEAVLRLVQEALTNSARHADADTVQVALACTGGRLLVRVDDDGRVRGSLREGNGLAGMRERIAAAGGSLSLSTSPRGSLRIEADLPA</sequence>
<proteinExistence type="predicted"/>
<dbReference type="EMBL" id="JADLZT010000002">
    <property type="protein sequence ID" value="MBF6023282.1"/>
    <property type="molecule type" value="Genomic_DNA"/>
</dbReference>
<dbReference type="PANTHER" id="PTHR24421">
    <property type="entry name" value="NITRATE/NITRITE SENSOR PROTEIN NARX-RELATED"/>
    <property type="match status" value="1"/>
</dbReference>
<feature type="transmembrane region" description="Helical" evidence="4">
    <location>
        <begin position="132"/>
        <end position="151"/>
    </location>
</feature>
<organism evidence="7 8">
    <name type="scientific">Lysobacter niastensis</name>
    <dbReference type="NCBI Taxonomy" id="380629"/>
    <lineage>
        <taxon>Bacteria</taxon>
        <taxon>Pseudomonadati</taxon>
        <taxon>Pseudomonadota</taxon>
        <taxon>Gammaproteobacteria</taxon>
        <taxon>Lysobacterales</taxon>
        <taxon>Lysobacteraceae</taxon>
        <taxon>Lysobacter</taxon>
    </lineage>
</organism>
<keyword evidence="1" id="KW-0808">Transferase</keyword>
<protein>
    <submittedName>
        <fullName evidence="7">Sensor histidine kinase</fullName>
    </submittedName>
</protein>
<dbReference type="GO" id="GO:0016301">
    <property type="term" value="F:kinase activity"/>
    <property type="evidence" value="ECO:0007669"/>
    <property type="project" value="UniProtKB-KW"/>
</dbReference>
<feature type="domain" description="Signal transduction histidine kinase subgroup 3 dimerisation and phosphoacceptor" evidence="6">
    <location>
        <begin position="182"/>
        <end position="243"/>
    </location>
</feature>
<dbReference type="Proteomes" id="UP001429984">
    <property type="component" value="Unassembled WGS sequence"/>
</dbReference>
<dbReference type="InterPro" id="IPR050482">
    <property type="entry name" value="Sensor_HK_TwoCompSys"/>
</dbReference>
<dbReference type="Pfam" id="PF07730">
    <property type="entry name" value="HisKA_3"/>
    <property type="match status" value="1"/>
</dbReference>
<keyword evidence="2 7" id="KW-0418">Kinase</keyword>
<feature type="transmembrane region" description="Helical" evidence="4">
    <location>
        <begin position="67"/>
        <end position="95"/>
    </location>
</feature>
<evidence type="ECO:0000256" key="4">
    <source>
        <dbReference type="SAM" id="Phobius"/>
    </source>
</evidence>
<name>A0ABS0B4E9_9GAMM</name>
<dbReference type="InterPro" id="IPR011712">
    <property type="entry name" value="Sig_transdc_His_kin_sub3_dim/P"/>
</dbReference>
<feature type="domain" description="Histidine kinase/HSP90-like ATPase" evidence="5">
    <location>
        <begin position="282"/>
        <end position="366"/>
    </location>
</feature>
<feature type="transmembrane region" description="Helical" evidence="4">
    <location>
        <begin position="12"/>
        <end position="29"/>
    </location>
</feature>
<gene>
    <name evidence="7" type="ORF">IU514_04475</name>
</gene>
<evidence type="ECO:0000256" key="3">
    <source>
        <dbReference type="ARBA" id="ARBA00023012"/>
    </source>
</evidence>
<dbReference type="Gene3D" id="1.20.5.1930">
    <property type="match status" value="1"/>
</dbReference>
<dbReference type="InterPro" id="IPR003594">
    <property type="entry name" value="HATPase_dom"/>
</dbReference>
<evidence type="ECO:0000313" key="7">
    <source>
        <dbReference type="EMBL" id="MBF6023282.1"/>
    </source>
</evidence>
<accession>A0ABS0B4E9</accession>
<evidence type="ECO:0000313" key="8">
    <source>
        <dbReference type="Proteomes" id="UP001429984"/>
    </source>
</evidence>
<keyword evidence="4" id="KW-1133">Transmembrane helix</keyword>
<dbReference type="CDD" id="cd16917">
    <property type="entry name" value="HATPase_UhpB-NarQ-NarX-like"/>
    <property type="match status" value="1"/>
</dbReference>
<comment type="caution">
    <text evidence="7">The sequence shown here is derived from an EMBL/GenBank/DDBJ whole genome shotgun (WGS) entry which is preliminary data.</text>
</comment>